<sequence>MTTSLFVIGLLGKHSLLHSRRPCSANASISNGTPLAQIEMGEKLIPLNVSAGQSPGHSNESAVSGSSGILANRAPMSPKAAGHDLVNWIMLISMMAYVSAYSVGFGPMTWLVLSEYSCWSERKSICIYQLLQLGS</sequence>
<evidence type="ECO:0000256" key="1">
    <source>
        <dbReference type="ARBA" id="ARBA00004141"/>
    </source>
</evidence>
<dbReference type="AlphaFoldDB" id="A0A0E9QDK8"/>
<dbReference type="Gene3D" id="1.20.1250.20">
    <property type="entry name" value="MFS general substrate transporter like domains"/>
    <property type="match status" value="1"/>
</dbReference>
<dbReference type="InterPro" id="IPR036259">
    <property type="entry name" value="MFS_trans_sf"/>
</dbReference>
<proteinExistence type="predicted"/>
<reference evidence="2" key="2">
    <citation type="journal article" date="2015" name="Fish Shellfish Immunol.">
        <title>Early steps in the European eel (Anguilla anguilla)-Vibrio vulnificus interaction in the gills: Role of the RtxA13 toxin.</title>
        <authorList>
            <person name="Callol A."/>
            <person name="Pajuelo D."/>
            <person name="Ebbesson L."/>
            <person name="Teles M."/>
            <person name="MacKenzie S."/>
            <person name="Amaro C."/>
        </authorList>
    </citation>
    <scope>NUCLEOTIDE SEQUENCE</scope>
</reference>
<name>A0A0E9QDK8_ANGAN</name>
<organism evidence="2">
    <name type="scientific">Anguilla anguilla</name>
    <name type="common">European freshwater eel</name>
    <name type="synonym">Muraena anguilla</name>
    <dbReference type="NCBI Taxonomy" id="7936"/>
    <lineage>
        <taxon>Eukaryota</taxon>
        <taxon>Metazoa</taxon>
        <taxon>Chordata</taxon>
        <taxon>Craniata</taxon>
        <taxon>Vertebrata</taxon>
        <taxon>Euteleostomi</taxon>
        <taxon>Actinopterygii</taxon>
        <taxon>Neopterygii</taxon>
        <taxon>Teleostei</taxon>
        <taxon>Anguilliformes</taxon>
        <taxon>Anguillidae</taxon>
        <taxon>Anguilla</taxon>
    </lineage>
</organism>
<dbReference type="EMBL" id="GBXM01094167">
    <property type="protein sequence ID" value="JAH14410.1"/>
    <property type="molecule type" value="Transcribed_RNA"/>
</dbReference>
<comment type="subcellular location">
    <subcellularLocation>
        <location evidence="1">Membrane</location>
        <topology evidence="1">Multi-pass membrane protein</topology>
    </subcellularLocation>
</comment>
<dbReference type="GO" id="GO:0016020">
    <property type="term" value="C:membrane"/>
    <property type="evidence" value="ECO:0007669"/>
    <property type="project" value="UniProtKB-SubCell"/>
</dbReference>
<protein>
    <submittedName>
        <fullName evidence="2">Uncharacterized protein</fullName>
    </submittedName>
</protein>
<reference evidence="2" key="1">
    <citation type="submission" date="2014-11" db="EMBL/GenBank/DDBJ databases">
        <authorList>
            <person name="Amaro Gonzalez C."/>
        </authorList>
    </citation>
    <scope>NUCLEOTIDE SEQUENCE</scope>
</reference>
<evidence type="ECO:0000313" key="2">
    <source>
        <dbReference type="EMBL" id="JAH14410.1"/>
    </source>
</evidence>
<accession>A0A0E9QDK8</accession>